<organism evidence="1">
    <name type="scientific">marine metagenome</name>
    <dbReference type="NCBI Taxonomy" id="408172"/>
    <lineage>
        <taxon>unclassified sequences</taxon>
        <taxon>metagenomes</taxon>
        <taxon>ecological metagenomes</taxon>
    </lineage>
</organism>
<feature type="non-terminal residue" evidence="1">
    <location>
        <position position="1"/>
    </location>
</feature>
<proteinExistence type="predicted"/>
<sequence length="277" mass="31438">VTHRGREVADWSPEDFADFGKQFGVDNFGPQTKILPVADQDGKSVNLPGGLDGEFTFYDLLWLKANPIDPSTLSKSLTSKLQQKLVRSVTPEPGDRVEVFNRFLFGMLSPNQPLTPNEFEFAAMRVRSPKDIDKLASFIDWEPGAKVDRAHRKETEKKMVEFYETQAGDAGGMGLKGSADYTNLAEFAKLYKKDPDFFTKKPEESWDQFVEKVMTQTRGLSAKVASFSMVWQDPAHAAISAFDRHMARNFLPKLFPTKKSRQQFERSVVKRWNSLVD</sequence>
<protein>
    <submittedName>
        <fullName evidence="1">Uncharacterized protein</fullName>
    </submittedName>
</protein>
<reference evidence="1" key="1">
    <citation type="submission" date="2018-05" db="EMBL/GenBank/DDBJ databases">
        <authorList>
            <person name="Lanie J.A."/>
            <person name="Ng W.-L."/>
            <person name="Kazmierczak K.M."/>
            <person name="Andrzejewski T.M."/>
            <person name="Davidsen T.M."/>
            <person name="Wayne K.J."/>
            <person name="Tettelin H."/>
            <person name="Glass J.I."/>
            <person name="Rusch D."/>
            <person name="Podicherti R."/>
            <person name="Tsui H.-C.T."/>
            <person name="Winkler M.E."/>
        </authorList>
    </citation>
    <scope>NUCLEOTIDE SEQUENCE</scope>
</reference>
<gene>
    <name evidence="1" type="ORF">METZ01_LOCUS411017</name>
</gene>
<accession>A0A382WH93</accession>
<name>A0A382WH93_9ZZZZ</name>
<feature type="non-terminal residue" evidence="1">
    <location>
        <position position="277"/>
    </location>
</feature>
<dbReference type="AlphaFoldDB" id="A0A382WH93"/>
<evidence type="ECO:0000313" key="1">
    <source>
        <dbReference type="EMBL" id="SVD58163.1"/>
    </source>
</evidence>
<dbReference type="EMBL" id="UINC01159850">
    <property type="protein sequence ID" value="SVD58163.1"/>
    <property type="molecule type" value="Genomic_DNA"/>
</dbReference>